<dbReference type="STRING" id="35525.A0A164IZC0"/>
<keyword evidence="1" id="KW-0645">Protease</keyword>
<dbReference type="Gene3D" id="3.10.10.10">
    <property type="entry name" value="HIV Type 1 Reverse Transcriptase, subunit A, domain 1"/>
    <property type="match status" value="1"/>
</dbReference>
<evidence type="ECO:0000256" key="5">
    <source>
        <dbReference type="ARBA" id="ARBA00022759"/>
    </source>
</evidence>
<evidence type="ECO:0000256" key="6">
    <source>
        <dbReference type="ARBA" id="ARBA00022801"/>
    </source>
</evidence>
<keyword evidence="4" id="KW-0540">Nuclease</keyword>
<dbReference type="CDD" id="cd01647">
    <property type="entry name" value="RT_LTR"/>
    <property type="match status" value="1"/>
</dbReference>
<dbReference type="Proteomes" id="UP000076858">
    <property type="component" value="Unassembled WGS sequence"/>
</dbReference>
<dbReference type="AlphaFoldDB" id="A0A164IZC0"/>
<evidence type="ECO:0000256" key="3">
    <source>
        <dbReference type="ARBA" id="ARBA00022695"/>
    </source>
</evidence>
<keyword evidence="7" id="KW-0695">RNA-directed DNA polymerase</keyword>
<keyword evidence="6" id="KW-0378">Hydrolase</keyword>
<gene>
    <name evidence="9" type="ORF">APZ42_001445</name>
</gene>
<proteinExistence type="predicted"/>
<dbReference type="PANTHER" id="PTHR37984">
    <property type="entry name" value="PROTEIN CBG26694"/>
    <property type="match status" value="1"/>
</dbReference>
<dbReference type="FunFam" id="3.30.70.270:FF:000003">
    <property type="entry name" value="Transposon Ty3-G Gag-Pol polyprotein"/>
    <property type="match status" value="1"/>
</dbReference>
<feature type="domain" description="Reverse transcriptase" evidence="8">
    <location>
        <begin position="328"/>
        <end position="380"/>
    </location>
</feature>
<keyword evidence="10" id="KW-1185">Reference proteome</keyword>
<sequence>DWINQIGRISIYPPTSSVIIEPFTDHKFHSPPETYRTDRTVIVPPLSLAFLPIPKQTDDKGSSRSQCLIVNRSFSANPGAEWVIPNSILTELGDHYYVSILNPSRKTITVQSGQQVSGIELIKEAQWSVLGDNVEVGSVSGEKSSTPEFLQQTLDTIPVEYRSQMEKLLTRYGHLFHENDPSFLKSTTVAEHHINTEDHQPIRSAPYRVSHTEREAIHSQVEEMLQNGIIEPSTSPWSSPVVMVPKKNGELRFCIDYRKLNAVTVRDVYPLPRIDDFLDHLGGATVFTCLDLKSGYWQIPMGKESQQKTAFITPDGLYQSKRMPFGLLYLDDLVICGKTYQEHQDKLETVFLAIEKAQLTLNLSKCHFAQRRILCLGHQVTCDGITPDPSKIDAIIDFPSPDKSEPKQRISVLRSFLGAVSYYRRFFDHFAS</sequence>
<feature type="non-terminal residue" evidence="9">
    <location>
        <position position="1"/>
    </location>
</feature>
<dbReference type="GO" id="GO:0003964">
    <property type="term" value="F:RNA-directed DNA polymerase activity"/>
    <property type="evidence" value="ECO:0007669"/>
    <property type="project" value="UniProtKB-KW"/>
</dbReference>
<comment type="caution">
    <text evidence="9">The sequence shown here is derived from an EMBL/GenBank/DDBJ whole genome shotgun (WGS) entry which is preliminary data.</text>
</comment>
<reference evidence="9 10" key="1">
    <citation type="submission" date="2016-03" db="EMBL/GenBank/DDBJ databases">
        <title>EvidentialGene: Evidence-directed Construction of Genes on Genomes.</title>
        <authorList>
            <person name="Gilbert D.G."/>
            <person name="Choi J.-H."/>
            <person name="Mockaitis K."/>
            <person name="Colbourne J."/>
            <person name="Pfrender M."/>
        </authorList>
    </citation>
    <scope>NUCLEOTIDE SEQUENCE [LARGE SCALE GENOMIC DNA]</scope>
    <source>
        <strain evidence="9 10">Xinb3</strain>
        <tissue evidence="9">Complete organism</tissue>
    </source>
</reference>
<dbReference type="GO" id="GO:0004519">
    <property type="term" value="F:endonuclease activity"/>
    <property type="evidence" value="ECO:0007669"/>
    <property type="project" value="UniProtKB-KW"/>
</dbReference>
<dbReference type="InterPro" id="IPR050951">
    <property type="entry name" value="Retrovirus_Pol_polyprotein"/>
</dbReference>
<protein>
    <recommendedName>
        <fullName evidence="8">Reverse transcriptase domain-containing protein</fullName>
    </recommendedName>
</protein>
<evidence type="ECO:0000259" key="8">
    <source>
        <dbReference type="Pfam" id="PF00078"/>
    </source>
</evidence>
<dbReference type="Gene3D" id="3.30.70.270">
    <property type="match status" value="3"/>
</dbReference>
<dbReference type="EMBL" id="LRGB01006129">
    <property type="protein sequence ID" value="KZS01789.1"/>
    <property type="molecule type" value="Genomic_DNA"/>
</dbReference>
<dbReference type="InterPro" id="IPR043128">
    <property type="entry name" value="Rev_trsase/Diguanyl_cyclase"/>
</dbReference>
<feature type="non-terminal residue" evidence="9">
    <location>
        <position position="432"/>
    </location>
</feature>
<dbReference type="InterPro" id="IPR000477">
    <property type="entry name" value="RT_dom"/>
</dbReference>
<evidence type="ECO:0000313" key="9">
    <source>
        <dbReference type="EMBL" id="KZS01789.1"/>
    </source>
</evidence>
<accession>A0A164IZC0</accession>
<name>A0A164IZC0_9CRUS</name>
<dbReference type="OrthoDB" id="6379928at2759"/>
<dbReference type="Pfam" id="PF00078">
    <property type="entry name" value="RVT_1"/>
    <property type="match status" value="2"/>
</dbReference>
<keyword evidence="2" id="KW-0808">Transferase</keyword>
<dbReference type="GO" id="GO:0006508">
    <property type="term" value="P:proteolysis"/>
    <property type="evidence" value="ECO:0007669"/>
    <property type="project" value="UniProtKB-KW"/>
</dbReference>
<dbReference type="FunFam" id="3.10.10.10:FF:000002">
    <property type="entry name" value="Retrovirus-related Pol polyprotein from transposon 17.6-like protein"/>
    <property type="match status" value="1"/>
</dbReference>
<feature type="domain" description="Reverse transcriptase" evidence="8">
    <location>
        <begin position="244"/>
        <end position="327"/>
    </location>
</feature>
<dbReference type="PANTHER" id="PTHR37984:SF5">
    <property type="entry name" value="PROTEIN NYNRIN-LIKE"/>
    <property type="match status" value="1"/>
</dbReference>
<dbReference type="GO" id="GO:0008233">
    <property type="term" value="F:peptidase activity"/>
    <property type="evidence" value="ECO:0007669"/>
    <property type="project" value="UniProtKB-KW"/>
</dbReference>
<evidence type="ECO:0000313" key="10">
    <source>
        <dbReference type="Proteomes" id="UP000076858"/>
    </source>
</evidence>
<organism evidence="9 10">
    <name type="scientific">Daphnia magna</name>
    <dbReference type="NCBI Taxonomy" id="35525"/>
    <lineage>
        <taxon>Eukaryota</taxon>
        <taxon>Metazoa</taxon>
        <taxon>Ecdysozoa</taxon>
        <taxon>Arthropoda</taxon>
        <taxon>Crustacea</taxon>
        <taxon>Branchiopoda</taxon>
        <taxon>Diplostraca</taxon>
        <taxon>Cladocera</taxon>
        <taxon>Anomopoda</taxon>
        <taxon>Daphniidae</taxon>
        <taxon>Daphnia</taxon>
    </lineage>
</organism>
<evidence type="ECO:0000256" key="2">
    <source>
        <dbReference type="ARBA" id="ARBA00022679"/>
    </source>
</evidence>
<keyword evidence="5" id="KW-0255">Endonuclease</keyword>
<evidence type="ECO:0000256" key="1">
    <source>
        <dbReference type="ARBA" id="ARBA00022670"/>
    </source>
</evidence>
<evidence type="ECO:0000256" key="4">
    <source>
        <dbReference type="ARBA" id="ARBA00022722"/>
    </source>
</evidence>
<evidence type="ECO:0000256" key="7">
    <source>
        <dbReference type="ARBA" id="ARBA00022918"/>
    </source>
</evidence>
<keyword evidence="3" id="KW-0548">Nucleotidyltransferase</keyword>
<dbReference type="FunFam" id="3.10.10.10:FF:000007">
    <property type="entry name" value="Retrovirus-related Pol polyprotein from transposon 17.6-like Protein"/>
    <property type="match status" value="1"/>
</dbReference>
<dbReference type="SUPFAM" id="SSF56672">
    <property type="entry name" value="DNA/RNA polymerases"/>
    <property type="match status" value="1"/>
</dbReference>
<dbReference type="InterPro" id="IPR043502">
    <property type="entry name" value="DNA/RNA_pol_sf"/>
</dbReference>